<sequence>MNRPSEEKLEFYTAGPLTGEGEEPAAIQRGLTLPRAIAAFNSGAASAIGAAQAGRDVELVQRWMEKPLLITDYQQDAHWRYNAELSVSAVNMLITTLGIRYQSDGGAIHRLARRIHILQLRGGDATRHLRWQTLGELEKNGNQVEMRNYALADSEPVYENETFEHVFWRLNIEPRPKTHIGHALSVSDVLALQSRKGCIAYYLDRTGPVLLPRFVRPPGEAARAQEARKEAAER</sequence>
<dbReference type="Pfam" id="PF14191">
    <property type="entry name" value="YodL"/>
    <property type="match status" value="1"/>
</dbReference>
<protein>
    <recommendedName>
        <fullName evidence="2">YodL-like domain-containing protein</fullName>
    </recommendedName>
</protein>
<evidence type="ECO:0000313" key="3">
    <source>
        <dbReference type="EMBL" id="HIQ83000.1"/>
    </source>
</evidence>
<accession>A0A9D1CXZ0</accession>
<evidence type="ECO:0000313" key="4">
    <source>
        <dbReference type="Proteomes" id="UP000824260"/>
    </source>
</evidence>
<organism evidence="3 4">
    <name type="scientific">Candidatus Pullichristensenella stercorigallinarum</name>
    <dbReference type="NCBI Taxonomy" id="2840909"/>
    <lineage>
        <taxon>Bacteria</taxon>
        <taxon>Bacillati</taxon>
        <taxon>Bacillota</taxon>
        <taxon>Clostridia</taxon>
        <taxon>Candidatus Pullichristensenella</taxon>
    </lineage>
</organism>
<reference evidence="3" key="2">
    <citation type="journal article" date="2021" name="PeerJ">
        <title>Extensive microbial diversity within the chicken gut microbiome revealed by metagenomics and culture.</title>
        <authorList>
            <person name="Gilroy R."/>
            <person name="Ravi A."/>
            <person name="Getino M."/>
            <person name="Pursley I."/>
            <person name="Horton D.L."/>
            <person name="Alikhan N.F."/>
            <person name="Baker D."/>
            <person name="Gharbi K."/>
            <person name="Hall N."/>
            <person name="Watson M."/>
            <person name="Adriaenssens E.M."/>
            <person name="Foster-Nyarko E."/>
            <person name="Jarju S."/>
            <person name="Secka A."/>
            <person name="Antonio M."/>
            <person name="Oren A."/>
            <person name="Chaudhuri R.R."/>
            <person name="La Ragione R."/>
            <person name="Hildebrand F."/>
            <person name="Pallen M.J."/>
        </authorList>
    </citation>
    <scope>NUCLEOTIDE SEQUENCE</scope>
    <source>
        <strain evidence="3">ChiSjej6B24-2974</strain>
    </source>
</reference>
<evidence type="ECO:0000259" key="2">
    <source>
        <dbReference type="Pfam" id="PF14191"/>
    </source>
</evidence>
<feature type="compositionally biased region" description="Basic and acidic residues" evidence="1">
    <location>
        <begin position="1"/>
        <end position="10"/>
    </location>
</feature>
<proteinExistence type="predicted"/>
<dbReference type="InterPro" id="IPR025923">
    <property type="entry name" value="YodL-like_dom"/>
</dbReference>
<dbReference type="Proteomes" id="UP000824260">
    <property type="component" value="Unassembled WGS sequence"/>
</dbReference>
<feature type="region of interest" description="Disordered" evidence="1">
    <location>
        <begin position="1"/>
        <end position="22"/>
    </location>
</feature>
<evidence type="ECO:0000256" key="1">
    <source>
        <dbReference type="SAM" id="MobiDB-lite"/>
    </source>
</evidence>
<name>A0A9D1CXZ0_9FIRM</name>
<dbReference type="AlphaFoldDB" id="A0A9D1CXZ0"/>
<gene>
    <name evidence="3" type="ORF">IAA52_07840</name>
</gene>
<reference evidence="3" key="1">
    <citation type="submission" date="2020-10" db="EMBL/GenBank/DDBJ databases">
        <authorList>
            <person name="Gilroy R."/>
        </authorList>
    </citation>
    <scope>NUCLEOTIDE SEQUENCE</scope>
    <source>
        <strain evidence="3">ChiSjej6B24-2974</strain>
    </source>
</reference>
<dbReference type="EMBL" id="DVFZ01000078">
    <property type="protein sequence ID" value="HIQ83000.1"/>
    <property type="molecule type" value="Genomic_DNA"/>
</dbReference>
<comment type="caution">
    <text evidence="3">The sequence shown here is derived from an EMBL/GenBank/DDBJ whole genome shotgun (WGS) entry which is preliminary data.</text>
</comment>
<feature type="domain" description="YodL-like" evidence="2">
    <location>
        <begin position="115"/>
        <end position="207"/>
    </location>
</feature>